<dbReference type="EMBL" id="JASCZI010090785">
    <property type="protein sequence ID" value="MED6146492.1"/>
    <property type="molecule type" value="Genomic_DNA"/>
</dbReference>
<accession>A0ABU6TCQ2</accession>
<evidence type="ECO:0000256" key="1">
    <source>
        <dbReference type="SAM" id="MobiDB-lite"/>
    </source>
</evidence>
<protein>
    <recommendedName>
        <fullName evidence="4">Protein LNK3</fullName>
    </recommendedName>
</protein>
<dbReference type="PANTHER" id="PTHR33334:SF10">
    <property type="entry name" value="PROTEIN LNK4"/>
    <property type="match status" value="1"/>
</dbReference>
<feature type="compositionally biased region" description="Polar residues" evidence="1">
    <location>
        <begin position="305"/>
        <end position="324"/>
    </location>
</feature>
<feature type="region of interest" description="Disordered" evidence="1">
    <location>
        <begin position="305"/>
        <end position="339"/>
    </location>
</feature>
<gene>
    <name evidence="2" type="ORF">PIB30_034906</name>
</gene>
<sequence length="376" mass="43139">MDWYYGSDVNDFLVPKDQDLLDRHPSPGCWSNWGVNANEGFNSPKKFVVMDFMDESFDNQFGLESSMHDKYRFNESFNNQIELESSLQDKDRSSSSSVCGGLPEQSFQQTALSCDQPNHQLQDLPRFKQTDDIFLDSVPEDLPYVDNLEKSFNFSPENQCITPGQLQKHTAASNSDDFLDIKALPANVLDSYDQSSRGEVFNEQSSLEESILNDLEMVIGQFTEKTRICFRDALYRLARNNEQQHSVQDQEKGVDMKNHIQTTRSQEKIPMESETNCVDRVIANLMFNKMEYNMHGIPMMTSTVSSEQEASHSNDLCSKNSKASNPGPKFHYPNHQKLPRDGEVPWLEISNRQKDMMSSHIEFGHPMKKSFMLEFG</sequence>
<keyword evidence="3" id="KW-1185">Reference proteome</keyword>
<evidence type="ECO:0000313" key="3">
    <source>
        <dbReference type="Proteomes" id="UP001341840"/>
    </source>
</evidence>
<evidence type="ECO:0008006" key="4">
    <source>
        <dbReference type="Google" id="ProtNLM"/>
    </source>
</evidence>
<evidence type="ECO:0000313" key="2">
    <source>
        <dbReference type="EMBL" id="MED6146492.1"/>
    </source>
</evidence>
<dbReference type="PANTHER" id="PTHR33334">
    <property type="entry name" value="PROTEIN LNK1"/>
    <property type="match status" value="1"/>
</dbReference>
<name>A0ABU6TCQ2_9FABA</name>
<reference evidence="2 3" key="1">
    <citation type="journal article" date="2023" name="Plants (Basel)">
        <title>Bridging the Gap: Combining Genomics and Transcriptomics Approaches to Understand Stylosanthes scabra, an Orphan Legume from the Brazilian Caatinga.</title>
        <authorList>
            <person name="Ferreira-Neto J.R.C."/>
            <person name="da Silva M.D."/>
            <person name="Binneck E."/>
            <person name="de Melo N.F."/>
            <person name="da Silva R.H."/>
            <person name="de Melo A.L.T.M."/>
            <person name="Pandolfi V."/>
            <person name="Bustamante F.O."/>
            <person name="Brasileiro-Vidal A.C."/>
            <person name="Benko-Iseppon A.M."/>
        </authorList>
    </citation>
    <scope>NUCLEOTIDE SEQUENCE [LARGE SCALE GENOMIC DNA]</scope>
    <source>
        <tissue evidence="2">Leaves</tissue>
    </source>
</reference>
<proteinExistence type="predicted"/>
<dbReference type="Proteomes" id="UP001341840">
    <property type="component" value="Unassembled WGS sequence"/>
</dbReference>
<dbReference type="InterPro" id="IPR039928">
    <property type="entry name" value="LNK"/>
</dbReference>
<organism evidence="2 3">
    <name type="scientific">Stylosanthes scabra</name>
    <dbReference type="NCBI Taxonomy" id="79078"/>
    <lineage>
        <taxon>Eukaryota</taxon>
        <taxon>Viridiplantae</taxon>
        <taxon>Streptophyta</taxon>
        <taxon>Embryophyta</taxon>
        <taxon>Tracheophyta</taxon>
        <taxon>Spermatophyta</taxon>
        <taxon>Magnoliopsida</taxon>
        <taxon>eudicotyledons</taxon>
        <taxon>Gunneridae</taxon>
        <taxon>Pentapetalae</taxon>
        <taxon>rosids</taxon>
        <taxon>fabids</taxon>
        <taxon>Fabales</taxon>
        <taxon>Fabaceae</taxon>
        <taxon>Papilionoideae</taxon>
        <taxon>50 kb inversion clade</taxon>
        <taxon>dalbergioids sensu lato</taxon>
        <taxon>Dalbergieae</taxon>
        <taxon>Pterocarpus clade</taxon>
        <taxon>Stylosanthes</taxon>
    </lineage>
</organism>
<comment type="caution">
    <text evidence="2">The sequence shown here is derived from an EMBL/GenBank/DDBJ whole genome shotgun (WGS) entry which is preliminary data.</text>
</comment>